<dbReference type="PROSITE" id="PS01186">
    <property type="entry name" value="EGF_2"/>
    <property type="match status" value="1"/>
</dbReference>
<gene>
    <name evidence="10" type="ORF">CAPTEDRAFT_223648</name>
</gene>
<dbReference type="OMA" id="CGEGTIE"/>
<dbReference type="InterPro" id="IPR013320">
    <property type="entry name" value="ConA-like_dom_sf"/>
</dbReference>
<sequence length="816" mass="89273">MEDGAPQCTCPSTCELSEKRSQPVCGTDRMTHGDACQLRIFACRLMRDIRVAHEGPCADDTTTRMPYQRPRKTTRHVSNHVTNRDSHSTLPYGDVGYFCKSDGDCFVDGTYCNSGRCSCRPGYEATADNAACQRSFDIMLSDAGTGYMIPSFSGNSYLELTKIHHGNSRITIEMTFRPLKPDGLLLFAAQDQTGNGDFISLSLVDGHVDFRYDLGSGISRLVSTSPVNMNVYHKVVAQRFGKNGMLQVNGGHEVSGVSPGALRSLNLKSPLFLGGLPIATSKVVENIGTEKSFVGCIEVLRITDEKNTKDYSLVYPASDDINLAVHIDECMDNPCDSSPCQNDGTCMALQTTYQCICPLKYSGLTCTVEQTLACESFPCAEGATCVDLPGGKFTCTCAGDQQGELCDQKIEIDVPQFNGASYLELKTTKNLETALNFEIWFLSTHPDGVLLYNEQDGEESGDFLSLNLVDGYLQFRFDLGSGMADIKSSFPVPLNTWNKVSIIRNEKQGVLTINGAESDNGQSKGSLKQLNLHKKFYLGGFPSAYHPDSGIISGFRGAIQRVYEDNILVDGLYDSSISSAGISPYLGPPCPPESNPCTNGGTCVPVLNDFQCRCTEGFSGKKCESTSVVRMKSNPVSFDGRTYHRYLNNINEKFRAESKNSFEIHFHTLGVRGLLLLVHKSETVAGDYLAIAINSGHLEVSFNLGKELSTELFSLRSPVRVNDGHWHTLTFKRDERSASLQVDNGDVIYGSSKEGANQLDTNGDLWIGGSRNPPEGLPKSYRSGFVGCIESVYVNDSPLDLDTDRVNFSPLNFCDV</sequence>
<dbReference type="Proteomes" id="UP000014760">
    <property type="component" value="Unassembled WGS sequence"/>
</dbReference>
<accession>R7UWX5</accession>
<keyword evidence="12" id="KW-1185">Reference proteome</keyword>
<dbReference type="InterPro" id="IPR036058">
    <property type="entry name" value="Kazal_dom_sf"/>
</dbReference>
<dbReference type="CDD" id="cd00110">
    <property type="entry name" value="LamG"/>
    <property type="match status" value="3"/>
</dbReference>
<dbReference type="Gene3D" id="3.30.60.30">
    <property type="match status" value="1"/>
</dbReference>
<evidence type="ECO:0000313" key="11">
    <source>
        <dbReference type="EnsemblMetazoa" id="CapteP223648"/>
    </source>
</evidence>
<dbReference type="PANTHER" id="PTHR15036:SF83">
    <property type="entry name" value="AGRIN"/>
    <property type="match status" value="1"/>
</dbReference>
<proteinExistence type="predicted"/>
<reference evidence="12" key="1">
    <citation type="submission" date="2012-12" db="EMBL/GenBank/DDBJ databases">
        <authorList>
            <person name="Hellsten U."/>
            <person name="Grimwood J."/>
            <person name="Chapman J.A."/>
            <person name="Shapiro H."/>
            <person name="Aerts A."/>
            <person name="Otillar R.P."/>
            <person name="Terry A.Y."/>
            <person name="Boore J.L."/>
            <person name="Simakov O."/>
            <person name="Marletaz F."/>
            <person name="Cho S.-J."/>
            <person name="Edsinger-Gonzales E."/>
            <person name="Havlak P."/>
            <person name="Kuo D.-H."/>
            <person name="Larsson T."/>
            <person name="Lv J."/>
            <person name="Arendt D."/>
            <person name="Savage R."/>
            <person name="Osoegawa K."/>
            <person name="de Jong P."/>
            <person name="Lindberg D.R."/>
            <person name="Seaver E.C."/>
            <person name="Weisblat D.A."/>
            <person name="Putnam N.H."/>
            <person name="Grigoriev I.V."/>
            <person name="Rokhsar D.S."/>
        </authorList>
    </citation>
    <scope>NUCLEOTIDE SEQUENCE</scope>
    <source>
        <strain evidence="12">I ESC-2004</strain>
    </source>
</reference>
<dbReference type="SUPFAM" id="SSF49899">
    <property type="entry name" value="Concanavalin A-like lectins/glucanases"/>
    <property type="match status" value="3"/>
</dbReference>
<keyword evidence="2" id="KW-0732">Signal</keyword>
<evidence type="ECO:0008006" key="13">
    <source>
        <dbReference type="Google" id="ProtNLM"/>
    </source>
</evidence>
<dbReference type="FunFam" id="2.10.25.10:FF:000143">
    <property type="entry name" value="Protein crumbs 1"/>
    <property type="match status" value="1"/>
</dbReference>
<evidence type="ECO:0000256" key="4">
    <source>
        <dbReference type="ARBA" id="ARBA00023157"/>
    </source>
</evidence>
<dbReference type="Gene3D" id="2.60.120.200">
    <property type="match status" value="3"/>
</dbReference>
<evidence type="ECO:0000256" key="6">
    <source>
        <dbReference type="PROSITE-ProRule" id="PRU00076"/>
    </source>
</evidence>
<keyword evidence="3" id="KW-0677">Repeat</keyword>
<dbReference type="PROSITE" id="PS51465">
    <property type="entry name" value="KAZAL_2"/>
    <property type="match status" value="1"/>
</dbReference>
<feature type="disulfide bond" evidence="6">
    <location>
        <begin position="397"/>
        <end position="406"/>
    </location>
</feature>
<comment type="caution">
    <text evidence="6">Lacks conserved residue(s) required for the propagation of feature annotation.</text>
</comment>
<reference evidence="10 12" key="2">
    <citation type="journal article" date="2013" name="Nature">
        <title>Insights into bilaterian evolution from three spiralian genomes.</title>
        <authorList>
            <person name="Simakov O."/>
            <person name="Marletaz F."/>
            <person name="Cho S.J."/>
            <person name="Edsinger-Gonzales E."/>
            <person name="Havlak P."/>
            <person name="Hellsten U."/>
            <person name="Kuo D.H."/>
            <person name="Larsson T."/>
            <person name="Lv J."/>
            <person name="Arendt D."/>
            <person name="Savage R."/>
            <person name="Osoegawa K."/>
            <person name="de Jong P."/>
            <person name="Grimwood J."/>
            <person name="Chapman J.A."/>
            <person name="Shapiro H."/>
            <person name="Aerts A."/>
            <person name="Otillar R.P."/>
            <person name="Terry A.Y."/>
            <person name="Boore J.L."/>
            <person name="Grigoriev I.V."/>
            <person name="Lindberg D.R."/>
            <person name="Seaver E.C."/>
            <person name="Weisblat D.A."/>
            <person name="Putnam N.H."/>
            <person name="Rokhsar D.S."/>
        </authorList>
    </citation>
    <scope>NUCLEOTIDE SEQUENCE</scope>
    <source>
        <strain evidence="10 12">I ESC-2004</strain>
    </source>
</reference>
<dbReference type="Pfam" id="PF00008">
    <property type="entry name" value="EGF"/>
    <property type="match status" value="2"/>
</dbReference>
<dbReference type="PROSITE" id="PS50025">
    <property type="entry name" value="LAM_G_DOMAIN"/>
    <property type="match status" value="3"/>
</dbReference>
<dbReference type="PANTHER" id="PTHR15036">
    <property type="entry name" value="PIKACHURIN-LIKE PROTEIN"/>
    <property type="match status" value="1"/>
</dbReference>
<name>R7UWX5_CAPTE</name>
<dbReference type="OrthoDB" id="88467at2759"/>
<dbReference type="SMART" id="SM00179">
    <property type="entry name" value="EGF_CA"/>
    <property type="match status" value="3"/>
</dbReference>
<dbReference type="SMART" id="SM00181">
    <property type="entry name" value="EGF"/>
    <property type="match status" value="4"/>
</dbReference>
<dbReference type="Gene3D" id="2.10.25.10">
    <property type="entry name" value="Laminin"/>
    <property type="match status" value="3"/>
</dbReference>
<feature type="domain" description="Laminin G" evidence="7">
    <location>
        <begin position="633"/>
        <end position="814"/>
    </location>
</feature>
<dbReference type="STRING" id="283909.R7UWX5"/>
<dbReference type="CDD" id="cd00104">
    <property type="entry name" value="KAZAL_FS"/>
    <property type="match status" value="1"/>
</dbReference>
<evidence type="ECO:0000256" key="2">
    <source>
        <dbReference type="ARBA" id="ARBA00022729"/>
    </source>
</evidence>
<dbReference type="GO" id="GO:0005509">
    <property type="term" value="F:calcium ion binding"/>
    <property type="evidence" value="ECO:0007669"/>
    <property type="project" value="InterPro"/>
</dbReference>
<reference evidence="11" key="3">
    <citation type="submission" date="2015-06" db="UniProtKB">
        <authorList>
            <consortium name="EnsemblMetazoa"/>
        </authorList>
    </citation>
    <scope>IDENTIFICATION</scope>
</reference>
<dbReference type="SUPFAM" id="SSF100895">
    <property type="entry name" value="Kazal-type serine protease inhibitors"/>
    <property type="match status" value="1"/>
</dbReference>
<dbReference type="Pfam" id="PF12661">
    <property type="entry name" value="hEGF"/>
    <property type="match status" value="1"/>
</dbReference>
<evidence type="ECO:0000313" key="10">
    <source>
        <dbReference type="EMBL" id="ELU10834.1"/>
    </source>
</evidence>
<evidence type="ECO:0000259" key="8">
    <source>
        <dbReference type="PROSITE" id="PS50026"/>
    </source>
</evidence>
<dbReference type="EMBL" id="KB297234">
    <property type="protein sequence ID" value="ELU10834.1"/>
    <property type="molecule type" value="Genomic_DNA"/>
</dbReference>
<feature type="disulfide bond" evidence="6">
    <location>
        <begin position="357"/>
        <end position="366"/>
    </location>
</feature>
<dbReference type="PROSITE" id="PS50026">
    <property type="entry name" value="EGF_3"/>
    <property type="match status" value="3"/>
</dbReference>
<dbReference type="CDD" id="cd00054">
    <property type="entry name" value="EGF_CA"/>
    <property type="match status" value="2"/>
</dbReference>
<dbReference type="InterPro" id="IPR000742">
    <property type="entry name" value="EGF"/>
</dbReference>
<dbReference type="Pfam" id="PF02210">
    <property type="entry name" value="Laminin_G_2"/>
    <property type="match status" value="1"/>
</dbReference>
<feature type="domain" description="EGF-like" evidence="8">
    <location>
        <begin position="586"/>
        <end position="624"/>
    </location>
</feature>
<feature type="domain" description="EGF-like" evidence="8">
    <location>
        <begin position="331"/>
        <end position="367"/>
    </location>
</feature>
<dbReference type="SMART" id="SM00280">
    <property type="entry name" value="KAZAL"/>
    <property type="match status" value="1"/>
</dbReference>
<dbReference type="FunCoup" id="R7UWX5">
    <property type="interactions" value="24"/>
</dbReference>
<dbReference type="EMBL" id="AMQN01000930">
    <property type="status" value="NOT_ANNOTATED_CDS"/>
    <property type="molecule type" value="Genomic_DNA"/>
</dbReference>
<dbReference type="Pfam" id="PF07648">
    <property type="entry name" value="Kazal_2"/>
    <property type="match status" value="1"/>
</dbReference>
<keyword evidence="4 6" id="KW-1015">Disulfide bond</keyword>
<dbReference type="PROSITE" id="PS00022">
    <property type="entry name" value="EGF_1"/>
    <property type="match status" value="3"/>
</dbReference>
<feature type="domain" description="EGF-like" evidence="8">
    <location>
        <begin position="370"/>
        <end position="407"/>
    </location>
</feature>
<dbReference type="InterPro" id="IPR001791">
    <property type="entry name" value="Laminin_G"/>
</dbReference>
<dbReference type="InterPro" id="IPR050372">
    <property type="entry name" value="Neurexin-related_CASP"/>
</dbReference>
<keyword evidence="5" id="KW-0325">Glycoprotein</keyword>
<keyword evidence="1 6" id="KW-0245">EGF-like domain</keyword>
<dbReference type="SUPFAM" id="SSF57196">
    <property type="entry name" value="EGF/Laminin"/>
    <property type="match status" value="1"/>
</dbReference>
<dbReference type="HOGENOM" id="CLU_009840_0_0_1"/>
<organism evidence="10">
    <name type="scientific">Capitella teleta</name>
    <name type="common">Polychaete worm</name>
    <dbReference type="NCBI Taxonomy" id="283909"/>
    <lineage>
        <taxon>Eukaryota</taxon>
        <taxon>Metazoa</taxon>
        <taxon>Spiralia</taxon>
        <taxon>Lophotrochozoa</taxon>
        <taxon>Annelida</taxon>
        <taxon>Polychaeta</taxon>
        <taxon>Sedentaria</taxon>
        <taxon>Scolecida</taxon>
        <taxon>Capitellidae</taxon>
        <taxon>Capitella</taxon>
    </lineage>
</organism>
<evidence type="ECO:0000259" key="9">
    <source>
        <dbReference type="PROSITE" id="PS51465"/>
    </source>
</evidence>
<evidence type="ECO:0000256" key="5">
    <source>
        <dbReference type="ARBA" id="ARBA00023180"/>
    </source>
</evidence>
<evidence type="ECO:0000313" key="12">
    <source>
        <dbReference type="Proteomes" id="UP000014760"/>
    </source>
</evidence>
<protein>
    <recommendedName>
        <fullName evidence="13">Agrin</fullName>
    </recommendedName>
</protein>
<dbReference type="InterPro" id="IPR001881">
    <property type="entry name" value="EGF-like_Ca-bd_dom"/>
</dbReference>
<feature type="disulfide bond" evidence="6">
    <location>
        <begin position="614"/>
        <end position="623"/>
    </location>
</feature>
<feature type="domain" description="Laminin G" evidence="7">
    <location>
        <begin position="147"/>
        <end position="330"/>
    </location>
</feature>
<dbReference type="EnsemblMetazoa" id="CapteT223648">
    <property type="protein sequence ID" value="CapteP223648"/>
    <property type="gene ID" value="CapteG223648"/>
</dbReference>
<dbReference type="AlphaFoldDB" id="R7UWX5"/>
<evidence type="ECO:0000256" key="3">
    <source>
        <dbReference type="ARBA" id="ARBA00022737"/>
    </source>
</evidence>
<dbReference type="Pfam" id="PF00054">
    <property type="entry name" value="Laminin_G_1"/>
    <property type="match status" value="2"/>
</dbReference>
<dbReference type="InterPro" id="IPR013032">
    <property type="entry name" value="EGF-like_CS"/>
</dbReference>
<evidence type="ECO:0000256" key="1">
    <source>
        <dbReference type="ARBA" id="ARBA00022536"/>
    </source>
</evidence>
<feature type="domain" description="Kazal-like" evidence="9">
    <location>
        <begin position="2"/>
        <end position="59"/>
    </location>
</feature>
<feature type="domain" description="Laminin G" evidence="7">
    <location>
        <begin position="412"/>
        <end position="590"/>
    </location>
</feature>
<dbReference type="InterPro" id="IPR002350">
    <property type="entry name" value="Kazal_dom"/>
</dbReference>
<dbReference type="FunFam" id="2.10.25.10:FF:000255">
    <property type="entry name" value="Sushi, nidogen and EGF-like domains 1"/>
    <property type="match status" value="1"/>
</dbReference>
<evidence type="ECO:0000259" key="7">
    <source>
        <dbReference type="PROSITE" id="PS50025"/>
    </source>
</evidence>
<dbReference type="SMART" id="SM00282">
    <property type="entry name" value="LamG"/>
    <property type="match status" value="3"/>
</dbReference>